<evidence type="ECO:0000259" key="4">
    <source>
        <dbReference type="Pfam" id="PF08279"/>
    </source>
</evidence>
<dbReference type="InterPro" id="IPR036390">
    <property type="entry name" value="WH_DNA-bd_sf"/>
</dbReference>
<dbReference type="InterPro" id="IPR013196">
    <property type="entry name" value="HTH_11"/>
</dbReference>
<dbReference type="Pfam" id="PF13280">
    <property type="entry name" value="WYL"/>
    <property type="match status" value="1"/>
</dbReference>
<sequence length="319" mass="35239">MTDPTSRALKLLSLLGHRPVWPGPVLAAELGVTPRTLRRDVDRLRNLGYTVDAEPGQGGGYALRRGQALPALSLDEDEALAVNVALAAAAGYLTDAHAGQRALAKIDAVLPPAARARAQETRAATDLSGAGMAVDSAILAACADGTRRRRRLRFSYVDRRGRHSERWVEPHQVSCRGQVWYLAAYDVAREAWRSFRLDRMAEVRVGDWVFRRRPDAAEALERTLDPVPLEAYEHEVVLHVRCPIESAPDFMTWDGAILRELEPGLCEYVTGTDDPEEAASWLTGIEYEFTVIENPEVREALAELGERLLRAAGGARREV</sequence>
<evidence type="ECO:0000259" key="5">
    <source>
        <dbReference type="Pfam" id="PF13280"/>
    </source>
</evidence>
<comment type="caution">
    <text evidence="7">The sequence shown here is derived from an EMBL/GenBank/DDBJ whole genome shotgun (WGS) entry which is preliminary data.</text>
</comment>
<keyword evidence="2" id="KW-0238">DNA-binding</keyword>
<dbReference type="Pfam" id="PF25583">
    <property type="entry name" value="WCX"/>
    <property type="match status" value="1"/>
</dbReference>
<keyword evidence="8" id="KW-1185">Reference proteome</keyword>
<dbReference type="InterPro" id="IPR026881">
    <property type="entry name" value="WYL_dom"/>
</dbReference>
<keyword evidence="1" id="KW-0805">Transcription regulation</keyword>
<evidence type="ECO:0000256" key="1">
    <source>
        <dbReference type="ARBA" id="ARBA00023015"/>
    </source>
</evidence>
<dbReference type="EMBL" id="JAYWLU010000011">
    <property type="protein sequence ID" value="MEX3595231.1"/>
    <property type="molecule type" value="Genomic_DNA"/>
</dbReference>
<proteinExistence type="predicted"/>
<dbReference type="PANTHER" id="PTHR34580">
    <property type="match status" value="1"/>
</dbReference>
<dbReference type="Proteomes" id="UP001558481">
    <property type="component" value="Unassembled WGS sequence"/>
</dbReference>
<dbReference type="Gene3D" id="1.10.10.10">
    <property type="entry name" value="Winged helix-like DNA-binding domain superfamily/Winged helix DNA-binding domain"/>
    <property type="match status" value="1"/>
</dbReference>
<keyword evidence="3" id="KW-0804">Transcription</keyword>
<dbReference type="PANTHER" id="PTHR34580:SF3">
    <property type="entry name" value="PROTEIN PAFB"/>
    <property type="match status" value="1"/>
</dbReference>
<feature type="domain" description="WYL" evidence="5">
    <location>
        <begin position="138"/>
        <end position="205"/>
    </location>
</feature>
<dbReference type="InterPro" id="IPR057727">
    <property type="entry name" value="WCX_dom"/>
</dbReference>
<dbReference type="InterPro" id="IPR051534">
    <property type="entry name" value="CBASS_pafABC_assoc_protein"/>
</dbReference>
<evidence type="ECO:0000313" key="8">
    <source>
        <dbReference type="Proteomes" id="UP001558481"/>
    </source>
</evidence>
<dbReference type="SUPFAM" id="SSF46785">
    <property type="entry name" value="Winged helix' DNA-binding domain"/>
    <property type="match status" value="1"/>
</dbReference>
<name>A0ABV3V5N4_9MICC</name>
<evidence type="ECO:0000259" key="6">
    <source>
        <dbReference type="Pfam" id="PF25583"/>
    </source>
</evidence>
<feature type="domain" description="WCX" evidence="6">
    <location>
        <begin position="252"/>
        <end position="309"/>
    </location>
</feature>
<organism evidence="7 8">
    <name type="scientific">Kocuria carniphila</name>
    <dbReference type="NCBI Taxonomy" id="262208"/>
    <lineage>
        <taxon>Bacteria</taxon>
        <taxon>Bacillati</taxon>
        <taxon>Actinomycetota</taxon>
        <taxon>Actinomycetes</taxon>
        <taxon>Micrococcales</taxon>
        <taxon>Micrococcaceae</taxon>
        <taxon>Kocuria</taxon>
    </lineage>
</organism>
<evidence type="ECO:0000256" key="3">
    <source>
        <dbReference type="ARBA" id="ARBA00023163"/>
    </source>
</evidence>
<dbReference type="Pfam" id="PF08279">
    <property type="entry name" value="HTH_11"/>
    <property type="match status" value="1"/>
</dbReference>
<gene>
    <name evidence="7" type="ORF">VVR66_10960</name>
</gene>
<feature type="domain" description="Helix-turn-helix type 11" evidence="4">
    <location>
        <begin position="7"/>
        <end position="61"/>
    </location>
</feature>
<evidence type="ECO:0000313" key="7">
    <source>
        <dbReference type="EMBL" id="MEX3595231.1"/>
    </source>
</evidence>
<dbReference type="InterPro" id="IPR036388">
    <property type="entry name" value="WH-like_DNA-bd_sf"/>
</dbReference>
<evidence type="ECO:0000256" key="2">
    <source>
        <dbReference type="ARBA" id="ARBA00023125"/>
    </source>
</evidence>
<protein>
    <submittedName>
        <fullName evidence="7">WYL domain-containing protein</fullName>
    </submittedName>
</protein>
<dbReference type="PROSITE" id="PS00894">
    <property type="entry name" value="HTH_DEOR_1"/>
    <property type="match status" value="1"/>
</dbReference>
<dbReference type="PROSITE" id="PS52050">
    <property type="entry name" value="WYL"/>
    <property type="match status" value="1"/>
</dbReference>
<accession>A0ABV3V5N4</accession>
<dbReference type="InterPro" id="IPR018356">
    <property type="entry name" value="Tscrpt_reg_HTH_DeoR_CS"/>
</dbReference>
<dbReference type="RefSeq" id="WP_158222909.1">
    <property type="nucleotide sequence ID" value="NZ_CAUREL010000010.1"/>
</dbReference>
<reference evidence="7 8" key="1">
    <citation type="journal article" date="2024" name="Fungal Genet. Biol.">
        <title>The porcine skin microbiome exhibits broad fungal antagonism.</title>
        <authorList>
            <person name="De La Cruz K.F."/>
            <person name="Townsend E.C."/>
            <person name="Alex Cheong J.Z."/>
            <person name="Salamzade R."/>
            <person name="Liu A."/>
            <person name="Sandstrom S."/>
            <person name="Davila E."/>
            <person name="Huang L."/>
            <person name="Xu K.H."/>
            <person name="Wu S.Y."/>
            <person name="Meudt J.J."/>
            <person name="Shanmuganayagam D."/>
            <person name="Gibson A.L.F."/>
            <person name="Kalan L.R."/>
        </authorList>
    </citation>
    <scope>NUCLEOTIDE SEQUENCE [LARGE SCALE GENOMIC DNA]</scope>
    <source>
        <strain evidence="7 8">LK2625</strain>
    </source>
</reference>